<protein>
    <submittedName>
        <fullName evidence="2">Uncharacterized protein</fullName>
    </submittedName>
</protein>
<proteinExistence type="predicted"/>
<feature type="transmembrane region" description="Helical" evidence="1">
    <location>
        <begin position="91"/>
        <end position="113"/>
    </location>
</feature>
<feature type="transmembrane region" description="Helical" evidence="1">
    <location>
        <begin position="183"/>
        <end position="201"/>
    </location>
</feature>
<reference evidence="2 3" key="1">
    <citation type="submission" date="2018-02" db="EMBL/GenBank/DDBJ databases">
        <title>Comparative genomes isolates from brazilian mangrove.</title>
        <authorList>
            <person name="Araujo J.E."/>
            <person name="Taketani R.G."/>
            <person name="Silva M.C.P."/>
            <person name="Loureco M.V."/>
            <person name="Andreote F.D."/>
        </authorList>
    </citation>
    <scope>NUCLEOTIDE SEQUENCE [LARGE SCALE GENOMIC DNA]</scope>
    <source>
        <strain evidence="2 3">HEX-2 MGV</strain>
    </source>
</reference>
<accession>A0A2S8FFX8</accession>
<keyword evidence="1" id="KW-0812">Transmembrane</keyword>
<feature type="transmembrane region" description="Helical" evidence="1">
    <location>
        <begin position="207"/>
        <end position="228"/>
    </location>
</feature>
<dbReference type="Proteomes" id="UP000240009">
    <property type="component" value="Unassembled WGS sequence"/>
</dbReference>
<keyword evidence="1" id="KW-1133">Transmembrane helix</keyword>
<gene>
    <name evidence="2" type="ORF">C5Y96_12020</name>
</gene>
<comment type="caution">
    <text evidence="2">The sequence shown here is derived from an EMBL/GenBank/DDBJ whole genome shotgun (WGS) entry which is preliminary data.</text>
</comment>
<dbReference type="AlphaFoldDB" id="A0A2S8FFX8"/>
<name>A0A2S8FFX8_9BACT</name>
<feature type="transmembrane region" description="Helical" evidence="1">
    <location>
        <begin position="67"/>
        <end position="85"/>
    </location>
</feature>
<organism evidence="2 3">
    <name type="scientific">Blastopirellula marina</name>
    <dbReference type="NCBI Taxonomy" id="124"/>
    <lineage>
        <taxon>Bacteria</taxon>
        <taxon>Pseudomonadati</taxon>
        <taxon>Planctomycetota</taxon>
        <taxon>Planctomycetia</taxon>
        <taxon>Pirellulales</taxon>
        <taxon>Pirellulaceae</taxon>
        <taxon>Blastopirellula</taxon>
    </lineage>
</organism>
<evidence type="ECO:0000313" key="2">
    <source>
        <dbReference type="EMBL" id="PQO31078.1"/>
    </source>
</evidence>
<feature type="transmembrane region" description="Helical" evidence="1">
    <location>
        <begin position="151"/>
        <end position="176"/>
    </location>
</feature>
<feature type="transmembrane region" description="Helical" evidence="1">
    <location>
        <begin position="125"/>
        <end position="145"/>
    </location>
</feature>
<dbReference type="EMBL" id="PUIA01000037">
    <property type="protein sequence ID" value="PQO31078.1"/>
    <property type="molecule type" value="Genomic_DNA"/>
</dbReference>
<sequence length="259" mass="27595">MESNPATRAIARIAIAFVIGDLLLAFMIMFKQPGEATIVAILMGTLIGQFGLGCAAILRHETLWDGAVCWLFLLVSGSAILPVFFNQAHNSGYIVLFALIIAGVSLATNLLPCITLRLMTSGGRFQFSILHIMLLMTLVGVSILITSATYLFVLSAIGFALFLLIPSAIGCLLIGLFSKKRTLLVTMTLIAILIGAGWAISPQGEPIWHYLLAQTLTVMLGGYFITLIELRSVSDSVVSSAATGSPLRSELAPDPLDGP</sequence>
<keyword evidence="1" id="KW-0472">Membrane</keyword>
<dbReference type="OrthoDB" id="9970278at2"/>
<dbReference type="RefSeq" id="WP_105353506.1">
    <property type="nucleotide sequence ID" value="NZ_PUIA01000037.1"/>
</dbReference>
<evidence type="ECO:0000313" key="3">
    <source>
        <dbReference type="Proteomes" id="UP000240009"/>
    </source>
</evidence>
<feature type="transmembrane region" description="Helical" evidence="1">
    <location>
        <begin position="9"/>
        <end position="30"/>
    </location>
</feature>
<evidence type="ECO:0000256" key="1">
    <source>
        <dbReference type="SAM" id="Phobius"/>
    </source>
</evidence>
<feature type="transmembrane region" description="Helical" evidence="1">
    <location>
        <begin position="36"/>
        <end position="58"/>
    </location>
</feature>